<sequence length="1558" mass="172843">MSKSSRDAYMVKFVEQNGHKSELGLKAYEAIVELQSEKYVQIIDEEAARGLEHNDKSLYVFSDFTSDAFEHCRELGCRIVSPLVVLFCLQQQRCVPKAEQPVYNMAMADVTVSCTSLDKDARTEVMDLVQLMGGRVYRDLNVSVTHLVAGEVGSKKYLVAASLGKPILLPTWVRACWEKSQDSLFRYTDVCSEDYQCPVLKGCTVCVTGLSTVERKEVQRLCELHGGSYTGQLKMNECTHLIVSEPSGQKYEFAKKWNVYCISIHWLFDSIEKGFCQDESRYAVEKGDKRKEKSGRPNTSTPTGSNKTDGPSLLGLSHISNVSMNVNETAMTTATVSRIETADPIDTFDVTICPVDDLLDGCKLYLCGVVGKRLEKLRRLVNSAGGLRFNQLGEELTHIVMGEPDQDVKSFLTKASHRPHIVTVHWLLDSFSRGSLLPVENYFHPSFLPPAPAQVDISAPRTVASRTSRPSFAAPPAPSPNRHARAEEELLSQYVDNNQTVVEVAPPPDSKTKISELLEPAAPGHDSTVAESSEGGMFAGKRFLLVGFGAEAEAQLSMLVVENYGKVLVGRFRGVADYALVPLLGCEVEATVDEVVTDTWLAMCVEQQCILPVSSHPLFTPVAVKVGCSPLRDCVLSVSQFSGAERESLIQLARHLGASVQDYFVRTANQRKGMLASTHLVLQTPEGTKYQAAQKWGLPAVTIHWILESARKGKRAEERRYLVDLPPSPEHGEASFIGASQKAADPAVPVCVSPEIPLLGPQSSTSVTPLDVGRLQSRTVHSVLRKLRKGEDGEVEVTTPAQEDSRGSLQKELQLDTPSRFLSRDKLFGPSFNIKDVFDHLKTPGNKPQQSPRSETPLSEVIERNLKVAVANSNRSHVMTLAALTASPSWTKSQNLRHMNRWSCDDSVTHYVYQGKVGDTTKEYRAVKDRGLHIVSQHWLQACAEEQKRVPESLYPFTFNPKMSLMLSQVTDSTQRCPPLSTSRSKLKALDDYDDDTRLGAVDMTADISTPQREPRERDEQKPTSSERKDLTETLEMRENLQRQLQLIMSATKLDSGRRASSRLALGGLGGPDSPHTPEILGRMGRRSRTLEALRMSRQAAVDVNTEASQSEQIVWDDPTAREERAKLADNLQWPGSPSQHSEPLAILPPPQTDQNAQVSMTDSELVEMAACDVIEEHMKQKVTPPRVNPEPKGPQTPETSAASPIAKLKLNKENEIEKKLVKKEPPRFQLSSLNPQERIDYSHLIEELGGILLEKQCFDPSCTHIIVGHPLRNEKYLAAMAAGKWILHRSYLEACRAEGYFIPEEDYEWGSHSILNALPSINSQQKRLALAALRWRKSLQGRTDKEGAFGGWTVMLNIDQARDAGFRRLLQSGGAKVLASPSPTLYKETTHLFADFSRLGPNDMRVDVTEAMAYGVKCLRPEYIADYLMQEPSPPMDAYCLPGATSKELCENSHLGQNTPSRKRKASEDISAVKKSRVRLGNESLNERRRLRDWCNGGGGASRYRRITRAGQTASTEEAHSSHSNFSPILRTERIHSGPTSCLAPSVSDPFLHFGIK</sequence>
<evidence type="ECO:0000256" key="6">
    <source>
        <dbReference type="ARBA" id="ARBA00022490"/>
    </source>
</evidence>
<dbReference type="EMBL" id="VCAZ01000026">
    <property type="protein sequence ID" value="TSL10148.1"/>
    <property type="molecule type" value="Genomic_DNA"/>
</dbReference>
<dbReference type="FunFam" id="3.40.50.10190:FF:000029">
    <property type="entry name" value="DNA topoisomerase II binding protein 1"/>
    <property type="match status" value="1"/>
</dbReference>
<evidence type="ECO:0000256" key="2">
    <source>
        <dbReference type="ARBA" id="ARBA00004286"/>
    </source>
</evidence>
<dbReference type="InterPro" id="IPR001357">
    <property type="entry name" value="BRCT_dom"/>
</dbReference>
<feature type="domain" description="BRCT" evidence="16">
    <location>
        <begin position="122"/>
        <end position="181"/>
    </location>
</feature>
<dbReference type="GO" id="GO:0033314">
    <property type="term" value="P:mitotic DNA replication checkpoint signaling"/>
    <property type="evidence" value="ECO:0007669"/>
    <property type="project" value="TreeGrafter"/>
</dbReference>
<evidence type="ECO:0000256" key="3">
    <source>
        <dbReference type="ARBA" id="ARBA00004300"/>
    </source>
</evidence>
<evidence type="ECO:0000256" key="8">
    <source>
        <dbReference type="ARBA" id="ARBA00022737"/>
    </source>
</evidence>
<dbReference type="GO" id="GO:0007095">
    <property type="term" value="P:mitotic G2 DNA damage checkpoint signaling"/>
    <property type="evidence" value="ECO:0007669"/>
    <property type="project" value="TreeGrafter"/>
</dbReference>
<dbReference type="CDD" id="cd17728">
    <property type="entry name" value="BRCT_TopBP1_rpt8"/>
    <property type="match status" value="1"/>
</dbReference>
<keyword evidence="9" id="KW-0227">DNA damage</keyword>
<evidence type="ECO:0000259" key="16">
    <source>
        <dbReference type="PROSITE" id="PS50172"/>
    </source>
</evidence>
<comment type="caution">
    <text evidence="17">The sequence shown here is derived from an EMBL/GenBank/DDBJ whole genome shotgun (WGS) entry which is preliminary data.</text>
</comment>
<dbReference type="GO" id="GO:0016853">
    <property type="term" value="F:isomerase activity"/>
    <property type="evidence" value="ECO:0007669"/>
    <property type="project" value="UniProtKB-KW"/>
</dbReference>
<evidence type="ECO:0000313" key="17">
    <source>
        <dbReference type="EMBL" id="TSL10148.1"/>
    </source>
</evidence>
<evidence type="ECO:0000256" key="11">
    <source>
        <dbReference type="ARBA" id="ARBA00023204"/>
    </source>
</evidence>
<dbReference type="GO" id="GO:0006270">
    <property type="term" value="P:DNA replication initiation"/>
    <property type="evidence" value="ECO:0007669"/>
    <property type="project" value="TreeGrafter"/>
</dbReference>
<dbReference type="GO" id="GO:0006281">
    <property type="term" value="P:DNA repair"/>
    <property type="evidence" value="ECO:0007669"/>
    <property type="project" value="UniProtKB-KW"/>
</dbReference>
<comment type="similarity">
    <text evidence="14">Belongs to the TOPBP1 family.</text>
</comment>
<reference evidence="17 18" key="1">
    <citation type="journal article" date="2019" name="Genome Biol. Evol.">
        <title>Whole-Genome Sequencing of the Giant Devil Catfish, Bagarius yarrelli.</title>
        <authorList>
            <person name="Jiang W."/>
            <person name="Lv Y."/>
            <person name="Cheng L."/>
            <person name="Yang K."/>
            <person name="Chao B."/>
            <person name="Wang X."/>
            <person name="Li Y."/>
            <person name="Pan X."/>
            <person name="You X."/>
            <person name="Zhang Y."/>
            <person name="Yang J."/>
            <person name="Li J."/>
            <person name="Zhang X."/>
            <person name="Liu S."/>
            <person name="Sun C."/>
            <person name="Yang J."/>
            <person name="Shi Q."/>
        </authorList>
    </citation>
    <scope>NUCLEOTIDE SEQUENCE [LARGE SCALE GENOMIC DNA]</scope>
    <source>
        <strain evidence="17">JWS20170419001</strain>
        <tissue evidence="17">Muscle</tissue>
    </source>
</reference>
<keyword evidence="6" id="KW-0963">Cytoplasm</keyword>
<keyword evidence="7" id="KW-0597">Phosphoprotein</keyword>
<keyword evidence="8" id="KW-0677">Repeat</keyword>
<dbReference type="FunFam" id="3.40.50.10190:FF:000028">
    <property type="entry name" value="DNA topoisomerase 2-binding protein 1 isoform X1"/>
    <property type="match status" value="1"/>
</dbReference>
<dbReference type="FunFam" id="3.40.50.10190:FF:000018">
    <property type="entry name" value="DNA topoisomerase 2-binding protein 1"/>
    <property type="match status" value="1"/>
</dbReference>
<dbReference type="FunFam" id="3.40.50.10190:FF:000010">
    <property type="entry name" value="DNA topoisomerase II binding protein 1"/>
    <property type="match status" value="1"/>
</dbReference>
<keyword evidence="12" id="KW-0206">Cytoskeleton</keyword>
<dbReference type="GO" id="GO:0005634">
    <property type="term" value="C:nucleus"/>
    <property type="evidence" value="ECO:0007669"/>
    <property type="project" value="UniProtKB-SubCell"/>
</dbReference>
<evidence type="ECO:0000256" key="13">
    <source>
        <dbReference type="ARBA" id="ARBA00023242"/>
    </source>
</evidence>
<dbReference type="SUPFAM" id="SSF52113">
    <property type="entry name" value="BRCT domain"/>
    <property type="match status" value="6"/>
</dbReference>
<feature type="domain" description="BRCT" evidence="16">
    <location>
        <begin position="1238"/>
        <end position="1310"/>
    </location>
</feature>
<evidence type="ECO:0000256" key="5">
    <source>
        <dbReference type="ARBA" id="ARBA00022454"/>
    </source>
</evidence>
<dbReference type="InterPro" id="IPR044737">
    <property type="entry name" value="TopBP1_BRCT_1"/>
</dbReference>
<dbReference type="InterPro" id="IPR059215">
    <property type="entry name" value="BRCT2_TopBP1-like"/>
</dbReference>
<feature type="domain" description="BRCT" evidence="16">
    <location>
        <begin position="906"/>
        <end position="957"/>
    </location>
</feature>
<keyword evidence="11" id="KW-0234">DNA repair</keyword>
<feature type="domain" description="BRCT" evidence="16">
    <location>
        <begin position="1345"/>
        <end position="1442"/>
    </location>
</feature>
<proteinExistence type="inferred from homology"/>
<dbReference type="CDD" id="cd17749">
    <property type="entry name" value="BRCT_TopBP1_rpt4"/>
    <property type="match status" value="1"/>
</dbReference>
<evidence type="ECO:0000256" key="7">
    <source>
        <dbReference type="ARBA" id="ARBA00022553"/>
    </source>
</evidence>
<dbReference type="GO" id="GO:0003677">
    <property type="term" value="F:DNA binding"/>
    <property type="evidence" value="ECO:0007669"/>
    <property type="project" value="UniProtKB-KW"/>
</dbReference>
<keyword evidence="10" id="KW-0238">DNA-binding</keyword>
<keyword evidence="13" id="KW-0539">Nucleus</keyword>
<feature type="compositionally biased region" description="Polar residues" evidence="15">
    <location>
        <begin position="296"/>
        <end position="309"/>
    </location>
</feature>
<feature type="region of interest" description="Disordered" evidence="15">
    <location>
        <begin position="1054"/>
        <end position="1081"/>
    </location>
</feature>
<dbReference type="SMART" id="SM00292">
    <property type="entry name" value="BRCT"/>
    <property type="match status" value="8"/>
</dbReference>
<dbReference type="InterPro" id="IPR049936">
    <property type="entry name" value="TopBP1_BRCT_8"/>
</dbReference>
<dbReference type="Pfam" id="PF21298">
    <property type="entry name" value="TopBP1_BRCT0"/>
    <property type="match status" value="1"/>
</dbReference>
<comment type="subcellular location">
    <subcellularLocation>
        <location evidence="2">Chromosome</location>
    </subcellularLocation>
    <subcellularLocation>
        <location evidence="3">Cytoplasm</location>
        <location evidence="3">Cytoskeleton</location>
        <location evidence="3">Microtubule organizing center</location>
        <location evidence="3">Centrosome</location>
    </subcellularLocation>
    <subcellularLocation>
        <location evidence="4">Cytoplasm</location>
        <location evidence="4">Cytoskeleton</location>
        <location evidence="4">Spindle pole</location>
    </subcellularLocation>
    <subcellularLocation>
        <location evidence="1">Nucleus</location>
    </subcellularLocation>
</comment>
<dbReference type="InterPro" id="IPR036420">
    <property type="entry name" value="BRCT_dom_sf"/>
</dbReference>
<dbReference type="CDD" id="cd17731">
    <property type="entry name" value="BRCT_TopBP1_rpt2_like"/>
    <property type="match status" value="1"/>
</dbReference>
<name>A0A556TXH1_BAGYA</name>
<evidence type="ECO:0000256" key="9">
    <source>
        <dbReference type="ARBA" id="ARBA00022763"/>
    </source>
</evidence>
<evidence type="ECO:0000313" key="18">
    <source>
        <dbReference type="Proteomes" id="UP000319801"/>
    </source>
</evidence>
<feature type="domain" description="BRCT" evidence="16">
    <location>
        <begin position="354"/>
        <end position="444"/>
    </location>
</feature>
<evidence type="ECO:0000256" key="10">
    <source>
        <dbReference type="ARBA" id="ARBA00023125"/>
    </source>
</evidence>
<feature type="compositionally biased region" description="Basic and acidic residues" evidence="15">
    <location>
        <begin position="1013"/>
        <end position="1032"/>
    </location>
</feature>
<protein>
    <submittedName>
        <fullName evidence="17">DNA topoisomerase 2-binding protein 1-A</fullName>
    </submittedName>
</protein>
<dbReference type="Pfam" id="PF00533">
    <property type="entry name" value="BRCT"/>
    <property type="match status" value="3"/>
</dbReference>
<dbReference type="FunFam" id="3.40.50.10190:FF:000021">
    <property type="entry name" value="DNA topoisomerase II binding protein 1"/>
    <property type="match status" value="1"/>
</dbReference>
<dbReference type="Gene3D" id="3.40.50.10190">
    <property type="entry name" value="BRCT domain"/>
    <property type="match status" value="9"/>
</dbReference>
<evidence type="ECO:0000256" key="12">
    <source>
        <dbReference type="ARBA" id="ARBA00023212"/>
    </source>
</evidence>
<dbReference type="GO" id="GO:0005813">
    <property type="term" value="C:centrosome"/>
    <property type="evidence" value="ECO:0007669"/>
    <property type="project" value="UniProtKB-SubCell"/>
</dbReference>
<feature type="region of interest" description="Disordered" evidence="15">
    <location>
        <begin position="286"/>
        <end position="312"/>
    </location>
</feature>
<keyword evidence="18" id="KW-1185">Reference proteome</keyword>
<feature type="domain" description="BRCT" evidence="16">
    <location>
        <begin position="626"/>
        <end position="723"/>
    </location>
</feature>
<dbReference type="CDD" id="cd17738">
    <property type="entry name" value="BRCT_TopBP1_rpt7"/>
    <property type="match status" value="1"/>
</dbReference>
<feature type="region of interest" description="Disordered" evidence="15">
    <location>
        <begin position="1003"/>
        <end position="1032"/>
    </location>
</feature>
<feature type="domain" description="BRCT" evidence="16">
    <location>
        <begin position="195"/>
        <end position="284"/>
    </location>
</feature>
<dbReference type="CDD" id="cd18434">
    <property type="entry name" value="BRCT_TopBP1_rpt5"/>
    <property type="match status" value="1"/>
</dbReference>
<evidence type="ECO:0000256" key="4">
    <source>
        <dbReference type="ARBA" id="ARBA00004647"/>
    </source>
</evidence>
<keyword evidence="17" id="KW-0413">Isomerase</keyword>
<keyword evidence="5" id="KW-0158">Chromosome</keyword>
<dbReference type="CDD" id="cd17737">
    <property type="entry name" value="BRCT_TopBP1_rpt1"/>
    <property type="match status" value="1"/>
</dbReference>
<evidence type="ECO:0000256" key="1">
    <source>
        <dbReference type="ARBA" id="ARBA00004123"/>
    </source>
</evidence>
<dbReference type="OrthoDB" id="251770at2759"/>
<feature type="region of interest" description="Disordered" evidence="15">
    <location>
        <begin position="464"/>
        <end position="483"/>
    </location>
</feature>
<evidence type="ECO:0000256" key="14">
    <source>
        <dbReference type="ARBA" id="ARBA00061360"/>
    </source>
</evidence>
<feature type="region of interest" description="Disordered" evidence="15">
    <location>
        <begin position="1182"/>
        <end position="1203"/>
    </location>
</feature>
<dbReference type="Pfam" id="PF12738">
    <property type="entry name" value="PTCB-BRCT"/>
    <property type="match status" value="2"/>
</dbReference>
<dbReference type="PANTHER" id="PTHR13561">
    <property type="entry name" value="DNA REPLICATION REGULATOR DPB11-RELATED"/>
    <property type="match status" value="1"/>
</dbReference>
<dbReference type="PROSITE" id="PS50172">
    <property type="entry name" value="BRCT"/>
    <property type="match status" value="7"/>
</dbReference>
<dbReference type="GO" id="GO:0000922">
    <property type="term" value="C:spindle pole"/>
    <property type="evidence" value="ECO:0007669"/>
    <property type="project" value="UniProtKB-SubCell"/>
</dbReference>
<dbReference type="FunFam" id="3.40.50.10190:FF:000020">
    <property type="entry name" value="DNA topoisomerase II binding protein 1"/>
    <property type="match status" value="1"/>
</dbReference>
<organism evidence="17 18">
    <name type="scientific">Bagarius yarrelli</name>
    <name type="common">Goonch</name>
    <name type="synonym">Bagrus yarrelli</name>
    <dbReference type="NCBI Taxonomy" id="175774"/>
    <lineage>
        <taxon>Eukaryota</taxon>
        <taxon>Metazoa</taxon>
        <taxon>Chordata</taxon>
        <taxon>Craniata</taxon>
        <taxon>Vertebrata</taxon>
        <taxon>Euteleostomi</taxon>
        <taxon>Actinopterygii</taxon>
        <taxon>Neopterygii</taxon>
        <taxon>Teleostei</taxon>
        <taxon>Ostariophysi</taxon>
        <taxon>Siluriformes</taxon>
        <taxon>Sisoridae</taxon>
        <taxon>Sisorinae</taxon>
        <taxon>Bagarius</taxon>
    </lineage>
</organism>
<dbReference type="InterPro" id="IPR049542">
    <property type="entry name" value="TopBP1-like_BRCT0"/>
</dbReference>
<feature type="compositionally biased region" description="Basic and acidic residues" evidence="15">
    <location>
        <begin position="286"/>
        <end position="295"/>
    </location>
</feature>
<accession>A0A556TXH1</accession>
<dbReference type="Proteomes" id="UP000319801">
    <property type="component" value="Unassembled WGS sequence"/>
</dbReference>
<dbReference type="CDD" id="cd17718">
    <property type="entry name" value="BRCT_TopBP1_rpt3"/>
    <property type="match status" value="1"/>
</dbReference>
<gene>
    <name evidence="17" type="ORF">Baya_6265</name>
</gene>
<dbReference type="GO" id="GO:0005694">
    <property type="term" value="C:chromosome"/>
    <property type="evidence" value="ECO:0007669"/>
    <property type="project" value="UniProtKB-SubCell"/>
</dbReference>
<dbReference type="PANTHER" id="PTHR13561:SF20">
    <property type="entry name" value="DNA TOPOISOMERASE 2-BINDING PROTEIN 1"/>
    <property type="match status" value="1"/>
</dbReference>
<evidence type="ECO:0000256" key="15">
    <source>
        <dbReference type="SAM" id="MobiDB-lite"/>
    </source>
</evidence>